<dbReference type="FunFam" id="1.10.3210.10:FF:000001">
    <property type="entry name" value="GTP pyrophosphokinase RelA"/>
    <property type="match status" value="1"/>
</dbReference>
<dbReference type="EMBL" id="LFYR01002015">
    <property type="protein sequence ID" value="KMZ57887.1"/>
    <property type="molecule type" value="Genomic_DNA"/>
</dbReference>
<sequence length="720" mass="81430">MSIPTIALFASPTSSICSPVHHSCTTGSSDYDFNQRPSSSSPSSSSSSSSPLPSSSPIPKKSIIGGLSRLFSSPSPSVHLSSTFPGSDDTVSLRHDRSDDFGCPYSFSLQKSRDNSPVSVFHGPMSWNTSTTVATAISVGSPSSHKPSVHEFRPGRDRLLHGFVRNALGSCLDYDTVPSSVPDEEELTFDMDDGFIEEEDRDCSTPQARKILLAAQSRHKIFYEDFVTKAFYQAEKAHRGQMRVNGDPYLQHCVETAILLADIGANSTVVAAGILHDTIDDSSMNYNDIFLLFGAGVADLVEEVSKLSQISKLARDNNTADRIVEADRLHTMFLAMADARAVLIKLADRLHNMMTLDALPIPKQQRFAKETLEIFTPLANRLGIFSWKERLENLCFKHLNPEQHCELSSELDKTFDEAMIVSSKESLEHALDAAEVSFHALYGRHKCLYSIYSKMLKKKLTMKEIHDIHGLRLIVEKESDCYKALDIVHGLWPEVKGRFKDYIENPKLNGYQSLHTVVMSADMVPLEIQIRTKDMHLQAEFGFASHWRYKEYDSKHPLFILQMVEWARWVLTWHCETMNRICYPWGEFGETDFITTPPCPFPLHSKDCPFSYTQQGDHDGPVFVILMENEKMRVQEFPAHSTLKDLLERVGDGSYQCTAFSFPLKEELRLILNHEMVTDFEQTLKMGDVVQLIPSIPDRYLTEYREEIQRMYNQELAHLG</sequence>
<comment type="similarity">
    <text evidence="1">Belongs to the RelA/SpoT family.</text>
</comment>
<keyword evidence="8" id="KW-0808">Transferase</keyword>
<dbReference type="PROSITE" id="PS51831">
    <property type="entry name" value="HD"/>
    <property type="match status" value="1"/>
</dbReference>
<evidence type="ECO:0000256" key="2">
    <source>
        <dbReference type="ARBA" id="ARBA00013251"/>
    </source>
</evidence>
<evidence type="ECO:0000256" key="4">
    <source>
        <dbReference type="ARBA" id="ARBA00023134"/>
    </source>
</evidence>
<dbReference type="SUPFAM" id="SSF109604">
    <property type="entry name" value="HD-domain/PDEase-like"/>
    <property type="match status" value="1"/>
</dbReference>
<keyword evidence="3" id="KW-0346">Stress response</keyword>
<dbReference type="PANTHER" id="PTHR21262:SF0">
    <property type="entry name" value="GTP DIPHOSPHOKINASE RSH3, CHLOROPLASTIC-RELATED"/>
    <property type="match status" value="1"/>
</dbReference>
<dbReference type="GO" id="GO:0009507">
    <property type="term" value="C:chloroplast"/>
    <property type="evidence" value="ECO:0000318"/>
    <property type="project" value="GO_Central"/>
</dbReference>
<dbReference type="InterPro" id="IPR006674">
    <property type="entry name" value="HD_domain"/>
</dbReference>
<dbReference type="SUPFAM" id="SSF81301">
    <property type="entry name" value="Nucleotidyltransferase"/>
    <property type="match status" value="1"/>
</dbReference>
<name>A0A0K9NP82_ZOSMR</name>
<accession>A0A0K9NP82</accession>
<dbReference type="FunFam" id="3.30.460.10:FF:000001">
    <property type="entry name" value="GTP pyrophosphokinase RelA"/>
    <property type="match status" value="1"/>
</dbReference>
<evidence type="ECO:0000259" key="7">
    <source>
        <dbReference type="PROSITE" id="PS51831"/>
    </source>
</evidence>
<comment type="function">
    <text evidence="5">Probable ppGpp (guanosine 3'-diphosphate 5'-diphosphate) synthetase that may be involved in a rapid plant ppGpp-mediated response to pathogens and other stresses.</text>
</comment>
<dbReference type="CDD" id="cd00077">
    <property type="entry name" value="HDc"/>
    <property type="match status" value="1"/>
</dbReference>
<dbReference type="OrthoDB" id="430679at2759"/>
<dbReference type="Gene3D" id="3.30.460.10">
    <property type="entry name" value="Beta Polymerase, domain 2"/>
    <property type="match status" value="1"/>
</dbReference>
<evidence type="ECO:0000256" key="5">
    <source>
        <dbReference type="ARBA" id="ARBA00056217"/>
    </source>
</evidence>
<feature type="region of interest" description="Disordered" evidence="6">
    <location>
        <begin position="28"/>
        <end position="59"/>
    </location>
</feature>
<evidence type="ECO:0000256" key="6">
    <source>
        <dbReference type="SAM" id="MobiDB-lite"/>
    </source>
</evidence>
<organism evidence="8 9">
    <name type="scientific">Zostera marina</name>
    <name type="common">Eelgrass</name>
    <dbReference type="NCBI Taxonomy" id="29655"/>
    <lineage>
        <taxon>Eukaryota</taxon>
        <taxon>Viridiplantae</taxon>
        <taxon>Streptophyta</taxon>
        <taxon>Embryophyta</taxon>
        <taxon>Tracheophyta</taxon>
        <taxon>Spermatophyta</taxon>
        <taxon>Magnoliopsida</taxon>
        <taxon>Liliopsida</taxon>
        <taxon>Zosteraceae</taxon>
        <taxon>Zostera</taxon>
    </lineage>
</organism>
<dbReference type="GO" id="GO:0016301">
    <property type="term" value="F:kinase activity"/>
    <property type="evidence" value="ECO:0007669"/>
    <property type="project" value="UniProtKB-KW"/>
</dbReference>
<dbReference type="InterPro" id="IPR003607">
    <property type="entry name" value="HD/PDEase_dom"/>
</dbReference>
<dbReference type="Proteomes" id="UP000036987">
    <property type="component" value="Unassembled WGS sequence"/>
</dbReference>
<dbReference type="Pfam" id="PF13328">
    <property type="entry name" value="HD_4"/>
    <property type="match status" value="1"/>
</dbReference>
<dbReference type="OMA" id="YISHPKF"/>
<dbReference type="SMART" id="SM00471">
    <property type="entry name" value="HDc"/>
    <property type="match status" value="1"/>
</dbReference>
<proteinExistence type="inferred from homology"/>
<dbReference type="Pfam" id="PF04607">
    <property type="entry name" value="RelA_SpoT"/>
    <property type="match status" value="1"/>
</dbReference>
<evidence type="ECO:0000256" key="1">
    <source>
        <dbReference type="ARBA" id="ARBA00007476"/>
    </source>
</evidence>
<keyword evidence="4" id="KW-0342">GTP-binding</keyword>
<keyword evidence="8" id="KW-0418">Kinase</keyword>
<dbReference type="SMART" id="SM00954">
    <property type="entry name" value="RelA_SpoT"/>
    <property type="match status" value="1"/>
</dbReference>
<dbReference type="Gene3D" id="1.10.3210.10">
    <property type="entry name" value="Hypothetical protein af1432"/>
    <property type="match status" value="1"/>
</dbReference>
<dbReference type="CDD" id="cd05399">
    <property type="entry name" value="NT_Rel-Spo_like"/>
    <property type="match status" value="1"/>
</dbReference>
<dbReference type="EC" id="2.7.6.5" evidence="2"/>
<dbReference type="STRING" id="29655.A0A0K9NP82"/>
<evidence type="ECO:0000313" key="9">
    <source>
        <dbReference type="Proteomes" id="UP000036987"/>
    </source>
</evidence>
<evidence type="ECO:0000256" key="3">
    <source>
        <dbReference type="ARBA" id="ARBA00023016"/>
    </source>
</evidence>
<feature type="compositionally biased region" description="Low complexity" evidence="6">
    <location>
        <begin position="37"/>
        <end position="57"/>
    </location>
</feature>
<keyword evidence="9" id="KW-1185">Reference proteome</keyword>
<dbReference type="GO" id="GO:0008728">
    <property type="term" value="F:GTP diphosphokinase activity"/>
    <property type="evidence" value="ECO:0007669"/>
    <property type="project" value="UniProtKB-EC"/>
</dbReference>
<reference evidence="9" key="1">
    <citation type="journal article" date="2016" name="Nature">
        <title>The genome of the seagrass Zostera marina reveals angiosperm adaptation to the sea.</title>
        <authorList>
            <person name="Olsen J.L."/>
            <person name="Rouze P."/>
            <person name="Verhelst B."/>
            <person name="Lin Y.-C."/>
            <person name="Bayer T."/>
            <person name="Collen J."/>
            <person name="Dattolo E."/>
            <person name="De Paoli E."/>
            <person name="Dittami S."/>
            <person name="Maumus F."/>
            <person name="Michel G."/>
            <person name="Kersting A."/>
            <person name="Lauritano C."/>
            <person name="Lohaus R."/>
            <person name="Toepel M."/>
            <person name="Tonon T."/>
            <person name="Vanneste K."/>
            <person name="Amirebrahimi M."/>
            <person name="Brakel J."/>
            <person name="Bostroem C."/>
            <person name="Chovatia M."/>
            <person name="Grimwood J."/>
            <person name="Jenkins J.W."/>
            <person name="Jueterbock A."/>
            <person name="Mraz A."/>
            <person name="Stam W.T."/>
            <person name="Tice H."/>
            <person name="Bornberg-Bauer E."/>
            <person name="Green P.J."/>
            <person name="Pearson G.A."/>
            <person name="Procaccini G."/>
            <person name="Duarte C.M."/>
            <person name="Schmutz J."/>
            <person name="Reusch T.B.H."/>
            <person name="Van de Peer Y."/>
        </authorList>
    </citation>
    <scope>NUCLEOTIDE SEQUENCE [LARGE SCALE GENOMIC DNA]</scope>
    <source>
        <strain evidence="9">cv. Finnish</strain>
    </source>
</reference>
<feature type="domain" description="HD" evidence="7">
    <location>
        <begin position="249"/>
        <end position="353"/>
    </location>
</feature>
<dbReference type="AlphaFoldDB" id="A0A0K9NP82"/>
<dbReference type="GO" id="GO:0015969">
    <property type="term" value="P:guanosine tetraphosphate metabolic process"/>
    <property type="evidence" value="ECO:0007669"/>
    <property type="project" value="InterPro"/>
</dbReference>
<protein>
    <recommendedName>
        <fullName evidence="2">GTP diphosphokinase</fullName>
        <ecNumber evidence="2">2.7.6.5</ecNumber>
    </recommendedName>
</protein>
<dbReference type="InterPro" id="IPR043519">
    <property type="entry name" value="NT_sf"/>
</dbReference>
<dbReference type="PANTHER" id="PTHR21262">
    <property type="entry name" value="GUANOSINE-3',5'-BIS DIPHOSPHATE 3'-PYROPHOSPHOHYDROLASE"/>
    <property type="match status" value="1"/>
</dbReference>
<dbReference type="GO" id="GO:0005525">
    <property type="term" value="F:GTP binding"/>
    <property type="evidence" value="ECO:0007669"/>
    <property type="project" value="UniProtKB-KW"/>
</dbReference>
<comment type="caution">
    <text evidence="8">The sequence shown here is derived from an EMBL/GenBank/DDBJ whole genome shotgun (WGS) entry which is preliminary data.</text>
</comment>
<evidence type="ECO:0000313" key="8">
    <source>
        <dbReference type="EMBL" id="KMZ57887.1"/>
    </source>
</evidence>
<gene>
    <name evidence="8" type="ORF">ZOSMA_81G01060</name>
</gene>
<keyword evidence="4" id="KW-0547">Nucleotide-binding</keyword>
<dbReference type="InterPro" id="IPR007685">
    <property type="entry name" value="RelA_SpoT"/>
</dbReference>